<evidence type="ECO:0000256" key="2">
    <source>
        <dbReference type="ARBA" id="ARBA00004123"/>
    </source>
</evidence>
<proteinExistence type="inferred from homology"/>
<dbReference type="GO" id="GO:0000398">
    <property type="term" value="P:mRNA splicing, via spliceosome"/>
    <property type="evidence" value="ECO:0007669"/>
    <property type="project" value="UniProtKB-UniRule"/>
</dbReference>
<evidence type="ECO:0000256" key="4">
    <source>
        <dbReference type="ARBA" id="ARBA00014745"/>
    </source>
</evidence>
<dbReference type="InterPro" id="IPR013260">
    <property type="entry name" value="mRNA_splic_SYF2"/>
</dbReference>
<evidence type="ECO:0000256" key="3">
    <source>
        <dbReference type="ARBA" id="ARBA00010028"/>
    </source>
</evidence>
<accession>A0A6G1GUL3</accession>
<keyword evidence="7 9" id="KW-0508">mRNA splicing</keyword>
<evidence type="ECO:0000256" key="1">
    <source>
        <dbReference type="ARBA" id="ARBA00003777"/>
    </source>
</evidence>
<comment type="subunit">
    <text evidence="9">May be part of a spliceosome complex.</text>
</comment>
<feature type="compositionally biased region" description="Low complexity" evidence="10">
    <location>
        <begin position="27"/>
        <end position="46"/>
    </location>
</feature>
<evidence type="ECO:0000256" key="6">
    <source>
        <dbReference type="ARBA" id="ARBA00022728"/>
    </source>
</evidence>
<keyword evidence="12" id="KW-1185">Reference proteome</keyword>
<dbReference type="GO" id="GO:0071014">
    <property type="term" value="C:post-mRNA release spliceosomal complex"/>
    <property type="evidence" value="ECO:0007669"/>
    <property type="project" value="TreeGrafter"/>
</dbReference>
<dbReference type="OrthoDB" id="199717at2759"/>
<comment type="similarity">
    <text evidence="3 9">Belongs to the SYF2 family.</text>
</comment>
<dbReference type="Pfam" id="PF08231">
    <property type="entry name" value="SYF2"/>
    <property type="match status" value="1"/>
</dbReference>
<name>A0A6G1GUL3_9PEZI</name>
<dbReference type="AlphaFoldDB" id="A0A6G1GUL3"/>
<dbReference type="EMBL" id="ML977167">
    <property type="protein sequence ID" value="KAF1984502.1"/>
    <property type="molecule type" value="Genomic_DNA"/>
</dbReference>
<evidence type="ECO:0000256" key="10">
    <source>
        <dbReference type="SAM" id="MobiDB-lite"/>
    </source>
</evidence>
<keyword evidence="5 9" id="KW-0507">mRNA processing</keyword>
<evidence type="ECO:0000256" key="8">
    <source>
        <dbReference type="ARBA" id="ARBA00023242"/>
    </source>
</evidence>
<feature type="region of interest" description="Disordered" evidence="10">
    <location>
        <begin position="60"/>
        <end position="81"/>
    </location>
</feature>
<dbReference type="Proteomes" id="UP000800041">
    <property type="component" value="Unassembled WGS sequence"/>
</dbReference>
<evidence type="ECO:0000256" key="9">
    <source>
        <dbReference type="RuleBase" id="RU367148"/>
    </source>
</evidence>
<organism evidence="11 12">
    <name type="scientific">Aulographum hederae CBS 113979</name>
    <dbReference type="NCBI Taxonomy" id="1176131"/>
    <lineage>
        <taxon>Eukaryota</taxon>
        <taxon>Fungi</taxon>
        <taxon>Dikarya</taxon>
        <taxon>Ascomycota</taxon>
        <taxon>Pezizomycotina</taxon>
        <taxon>Dothideomycetes</taxon>
        <taxon>Pleosporomycetidae</taxon>
        <taxon>Aulographales</taxon>
        <taxon>Aulographaceae</taxon>
    </lineage>
</organism>
<dbReference type="PANTHER" id="PTHR13264:SF5">
    <property type="entry name" value="PRE-MRNA-SPLICING FACTOR SYF2"/>
    <property type="match status" value="1"/>
</dbReference>
<gene>
    <name evidence="11" type="ORF">K402DRAFT_137165</name>
</gene>
<feature type="region of interest" description="Disordered" evidence="10">
    <location>
        <begin position="1"/>
        <end position="48"/>
    </location>
</feature>
<keyword evidence="8 9" id="KW-0539">Nucleus</keyword>
<reference evidence="11" key="1">
    <citation type="journal article" date="2020" name="Stud. Mycol.">
        <title>101 Dothideomycetes genomes: a test case for predicting lifestyles and emergence of pathogens.</title>
        <authorList>
            <person name="Haridas S."/>
            <person name="Albert R."/>
            <person name="Binder M."/>
            <person name="Bloem J."/>
            <person name="Labutti K."/>
            <person name="Salamov A."/>
            <person name="Andreopoulos B."/>
            <person name="Baker S."/>
            <person name="Barry K."/>
            <person name="Bills G."/>
            <person name="Bluhm B."/>
            <person name="Cannon C."/>
            <person name="Castanera R."/>
            <person name="Culley D."/>
            <person name="Daum C."/>
            <person name="Ezra D."/>
            <person name="Gonzalez J."/>
            <person name="Henrissat B."/>
            <person name="Kuo A."/>
            <person name="Liang C."/>
            <person name="Lipzen A."/>
            <person name="Lutzoni F."/>
            <person name="Magnuson J."/>
            <person name="Mondo S."/>
            <person name="Nolan M."/>
            <person name="Ohm R."/>
            <person name="Pangilinan J."/>
            <person name="Park H.-J."/>
            <person name="Ramirez L."/>
            <person name="Alfaro M."/>
            <person name="Sun H."/>
            <person name="Tritt A."/>
            <person name="Yoshinaga Y."/>
            <person name="Zwiers L.-H."/>
            <person name="Turgeon B."/>
            <person name="Goodwin S."/>
            <person name="Spatafora J."/>
            <person name="Crous P."/>
            <person name="Grigoriev I."/>
        </authorList>
    </citation>
    <scope>NUCLEOTIDE SEQUENCE</scope>
    <source>
        <strain evidence="11">CBS 113979</strain>
    </source>
</reference>
<sequence length="285" mass="32877">MEQPDDLNPPAPVETAPTTKIMDEAEPSTNAPAEAPAEATASTVTPSDDRLARFAALQARKMQSRKDNLKETAAEQKRLSTDPNLLTSLARKRDLAQHKLLKAEAGDEFERKRAWDWTVDESEKWDRRLEKKARQREDVAFQDYRQDARKIYKRQLRNMEPDLEKYQREKMEAVEKAAASGGLEVVETEDGELIAVDRDGSFYSTAESTENFKNRPDKKAVDRLVEDIRKAEEVRLKKRKDRGKDDDGDVTYINAKNKAFNEKLKRFYDKYTVNIRENFERGTAM</sequence>
<evidence type="ECO:0000256" key="7">
    <source>
        <dbReference type="ARBA" id="ARBA00023187"/>
    </source>
</evidence>
<comment type="function">
    <text evidence="1 9">Involved in pre-mRNA splicing.</text>
</comment>
<dbReference type="GO" id="GO:0000974">
    <property type="term" value="C:Prp19 complex"/>
    <property type="evidence" value="ECO:0007669"/>
    <property type="project" value="TreeGrafter"/>
</dbReference>
<evidence type="ECO:0000313" key="12">
    <source>
        <dbReference type="Proteomes" id="UP000800041"/>
    </source>
</evidence>
<evidence type="ECO:0000313" key="11">
    <source>
        <dbReference type="EMBL" id="KAF1984502.1"/>
    </source>
</evidence>
<dbReference type="PANTHER" id="PTHR13264">
    <property type="entry name" value="GCIP-INTERACTING PROTEIN P29"/>
    <property type="match status" value="1"/>
</dbReference>
<feature type="compositionally biased region" description="Basic and acidic residues" evidence="10">
    <location>
        <begin position="64"/>
        <end position="80"/>
    </location>
</feature>
<comment type="subcellular location">
    <subcellularLocation>
        <location evidence="2 9">Nucleus</location>
    </subcellularLocation>
</comment>
<keyword evidence="6 9" id="KW-0747">Spliceosome</keyword>
<dbReference type="GO" id="GO:0071013">
    <property type="term" value="C:catalytic step 2 spliceosome"/>
    <property type="evidence" value="ECO:0007669"/>
    <property type="project" value="TreeGrafter"/>
</dbReference>
<protein>
    <recommendedName>
        <fullName evidence="4 9">Pre-mRNA-splicing factor SYF2</fullName>
    </recommendedName>
</protein>
<evidence type="ECO:0000256" key="5">
    <source>
        <dbReference type="ARBA" id="ARBA00022664"/>
    </source>
</evidence>